<organism evidence="1 2">
    <name type="scientific">Stylosanthes scabra</name>
    <dbReference type="NCBI Taxonomy" id="79078"/>
    <lineage>
        <taxon>Eukaryota</taxon>
        <taxon>Viridiplantae</taxon>
        <taxon>Streptophyta</taxon>
        <taxon>Embryophyta</taxon>
        <taxon>Tracheophyta</taxon>
        <taxon>Spermatophyta</taxon>
        <taxon>Magnoliopsida</taxon>
        <taxon>eudicotyledons</taxon>
        <taxon>Gunneridae</taxon>
        <taxon>Pentapetalae</taxon>
        <taxon>rosids</taxon>
        <taxon>fabids</taxon>
        <taxon>Fabales</taxon>
        <taxon>Fabaceae</taxon>
        <taxon>Papilionoideae</taxon>
        <taxon>50 kb inversion clade</taxon>
        <taxon>dalbergioids sensu lato</taxon>
        <taxon>Dalbergieae</taxon>
        <taxon>Pterocarpus clade</taxon>
        <taxon>Stylosanthes</taxon>
    </lineage>
</organism>
<reference evidence="1 2" key="1">
    <citation type="journal article" date="2023" name="Plants (Basel)">
        <title>Bridging the Gap: Combining Genomics and Transcriptomics Approaches to Understand Stylosanthes scabra, an Orphan Legume from the Brazilian Caatinga.</title>
        <authorList>
            <person name="Ferreira-Neto J.R.C."/>
            <person name="da Silva M.D."/>
            <person name="Binneck E."/>
            <person name="de Melo N.F."/>
            <person name="da Silva R.H."/>
            <person name="de Melo A.L.T.M."/>
            <person name="Pandolfi V."/>
            <person name="Bustamante F.O."/>
            <person name="Brasileiro-Vidal A.C."/>
            <person name="Benko-Iseppon A.M."/>
        </authorList>
    </citation>
    <scope>NUCLEOTIDE SEQUENCE [LARGE SCALE GENOMIC DNA]</scope>
    <source>
        <tissue evidence="1">Leaves</tissue>
    </source>
</reference>
<dbReference type="PROSITE" id="PS51257">
    <property type="entry name" value="PROKAR_LIPOPROTEIN"/>
    <property type="match status" value="1"/>
</dbReference>
<sequence length="135" mass="14708">MRPPPQGAESLGSRTEGNKIPSLMNGSIISCIWTDGRVWRTEGLFMSVLSVLTEKKGQSSVTAYKGSDRDSSTQNYVFLRGKKIPFTEAHIHGYLGIPGDAPDADIDNAFIALTKAYGRGEDVIKNTDDTAETIR</sequence>
<comment type="caution">
    <text evidence="1">The sequence shown here is derived from an EMBL/GenBank/DDBJ whole genome shotgun (WGS) entry which is preliminary data.</text>
</comment>
<evidence type="ECO:0000313" key="2">
    <source>
        <dbReference type="Proteomes" id="UP001341840"/>
    </source>
</evidence>
<accession>A0ABU6SWY0</accession>
<keyword evidence="2" id="KW-1185">Reference proteome</keyword>
<dbReference type="Proteomes" id="UP001341840">
    <property type="component" value="Unassembled WGS sequence"/>
</dbReference>
<proteinExistence type="predicted"/>
<evidence type="ECO:0000313" key="1">
    <source>
        <dbReference type="EMBL" id="MED6140253.1"/>
    </source>
</evidence>
<name>A0ABU6SWY0_9FABA</name>
<dbReference type="EMBL" id="JASCZI010062238">
    <property type="protein sequence ID" value="MED6140253.1"/>
    <property type="molecule type" value="Genomic_DNA"/>
</dbReference>
<protein>
    <submittedName>
        <fullName evidence="1">Uncharacterized protein</fullName>
    </submittedName>
</protein>
<gene>
    <name evidence="1" type="ORF">PIB30_091415</name>
</gene>